<reference evidence="2 3" key="1">
    <citation type="submission" date="2021-12" db="EMBL/GenBank/DDBJ databases">
        <title>Discovery of the Pendulisporaceae a myxobacterial family with distinct sporulation behavior and unique specialized metabolism.</title>
        <authorList>
            <person name="Garcia R."/>
            <person name="Popoff A."/>
            <person name="Bader C.D."/>
            <person name="Loehr J."/>
            <person name="Walesch S."/>
            <person name="Walt C."/>
            <person name="Boldt J."/>
            <person name="Bunk B."/>
            <person name="Haeckl F.J.F.P.J."/>
            <person name="Gunesch A.P."/>
            <person name="Birkelbach J."/>
            <person name="Nuebel U."/>
            <person name="Pietschmann T."/>
            <person name="Bach T."/>
            <person name="Mueller R."/>
        </authorList>
    </citation>
    <scope>NUCLEOTIDE SEQUENCE [LARGE SCALE GENOMIC DNA]</scope>
    <source>
        <strain evidence="2 3">MSr11954</strain>
    </source>
</reference>
<dbReference type="PROSITE" id="PS51186">
    <property type="entry name" value="GNAT"/>
    <property type="match status" value="1"/>
</dbReference>
<dbReference type="EMBL" id="CP089984">
    <property type="protein sequence ID" value="WXB18225.1"/>
    <property type="molecule type" value="Genomic_DNA"/>
</dbReference>
<sequence>MMIRLPALILRPWSTGDTEALARLANDHGIWINLRDRFPHPYTHADAEGWIAHASTPQRALHFALETNGELAGGISLDPMSDNERNTAEIGYWLGRPYWNRGLATAAVIAVTEYALEGGGLQRVEAGVYAWNEASARVLTKAGYTLEGRLRRRVVKEGRIGDVLMFARIRDDCADAGSP</sequence>
<dbReference type="PANTHER" id="PTHR43328:SF1">
    <property type="entry name" value="N-ACETYLTRANSFERASE DOMAIN-CONTAINING PROTEIN"/>
    <property type="match status" value="1"/>
</dbReference>
<dbReference type="Gene3D" id="3.40.630.30">
    <property type="match status" value="1"/>
</dbReference>
<protein>
    <submittedName>
        <fullName evidence="2">GNAT family N-acetyltransferase</fullName>
    </submittedName>
</protein>
<evidence type="ECO:0000259" key="1">
    <source>
        <dbReference type="PROSITE" id="PS51186"/>
    </source>
</evidence>
<proteinExistence type="predicted"/>
<dbReference type="Proteomes" id="UP001370348">
    <property type="component" value="Chromosome"/>
</dbReference>
<dbReference type="SUPFAM" id="SSF55729">
    <property type="entry name" value="Acyl-CoA N-acyltransferases (Nat)"/>
    <property type="match status" value="1"/>
</dbReference>
<dbReference type="Pfam" id="PF13302">
    <property type="entry name" value="Acetyltransf_3"/>
    <property type="match status" value="1"/>
</dbReference>
<dbReference type="PANTHER" id="PTHR43328">
    <property type="entry name" value="ACETYLTRANSFERASE-RELATED"/>
    <property type="match status" value="1"/>
</dbReference>
<name>A0ABZ2M6U1_9BACT</name>
<evidence type="ECO:0000313" key="3">
    <source>
        <dbReference type="Proteomes" id="UP001370348"/>
    </source>
</evidence>
<evidence type="ECO:0000313" key="2">
    <source>
        <dbReference type="EMBL" id="WXB18225.1"/>
    </source>
</evidence>
<dbReference type="InterPro" id="IPR000182">
    <property type="entry name" value="GNAT_dom"/>
</dbReference>
<gene>
    <name evidence="2" type="ORF">LZC94_13295</name>
</gene>
<feature type="domain" description="N-acetyltransferase" evidence="1">
    <location>
        <begin position="8"/>
        <end position="170"/>
    </location>
</feature>
<accession>A0ABZ2M6U1</accession>
<keyword evidence="3" id="KW-1185">Reference proteome</keyword>
<organism evidence="2 3">
    <name type="scientific">Pendulispora albinea</name>
    <dbReference type="NCBI Taxonomy" id="2741071"/>
    <lineage>
        <taxon>Bacteria</taxon>
        <taxon>Pseudomonadati</taxon>
        <taxon>Myxococcota</taxon>
        <taxon>Myxococcia</taxon>
        <taxon>Myxococcales</taxon>
        <taxon>Sorangiineae</taxon>
        <taxon>Pendulisporaceae</taxon>
        <taxon>Pendulispora</taxon>
    </lineage>
</organism>
<dbReference type="InterPro" id="IPR016181">
    <property type="entry name" value="Acyl_CoA_acyltransferase"/>
</dbReference>
<dbReference type="RefSeq" id="WP_394827867.1">
    <property type="nucleotide sequence ID" value="NZ_CP089984.1"/>
</dbReference>